<reference evidence="4 5" key="1">
    <citation type="submission" date="2018-12" db="EMBL/GenBank/DDBJ databases">
        <title>The whole draft genome of Streptomyce luteoverticillatus CGMCC 15060.</title>
        <authorList>
            <person name="Feng Z."/>
            <person name="Chen G."/>
            <person name="Zhang J."/>
            <person name="Zhu H."/>
            <person name="Yu X."/>
            <person name="Zhang W."/>
            <person name="Zhang X."/>
        </authorList>
    </citation>
    <scope>NUCLEOTIDE SEQUENCE [LARGE SCALE GENOMIC DNA]</scope>
    <source>
        <strain evidence="4 5">CGMCC 15060</strain>
    </source>
</reference>
<dbReference type="InterPro" id="IPR003593">
    <property type="entry name" value="AAA+_ATPase"/>
</dbReference>
<dbReference type="Gene3D" id="3.40.50.300">
    <property type="entry name" value="P-loop containing nucleotide triphosphate hydrolases"/>
    <property type="match status" value="1"/>
</dbReference>
<dbReference type="PANTHER" id="PTHR43038">
    <property type="entry name" value="ATP-BINDING CASSETTE, SUB-FAMILY H, MEMBER 1"/>
    <property type="match status" value="1"/>
</dbReference>
<dbReference type="Pfam" id="PF00005">
    <property type="entry name" value="ABC_tran"/>
    <property type="match status" value="1"/>
</dbReference>
<evidence type="ECO:0000256" key="2">
    <source>
        <dbReference type="ARBA" id="ARBA00022840"/>
    </source>
</evidence>
<dbReference type="PANTHER" id="PTHR43038:SF7">
    <property type="entry name" value="ABC TRANSPORT SYSTEM ATP-BINDING PROTEIN"/>
    <property type="match status" value="1"/>
</dbReference>
<name>A0A3Q9G2I1_STRLT</name>
<organism evidence="4 5">
    <name type="scientific">Streptomyces luteoverticillatus</name>
    <name type="common">Streptoverticillium luteoverticillatus</name>
    <dbReference type="NCBI Taxonomy" id="66425"/>
    <lineage>
        <taxon>Bacteria</taxon>
        <taxon>Bacillati</taxon>
        <taxon>Actinomycetota</taxon>
        <taxon>Actinomycetes</taxon>
        <taxon>Kitasatosporales</taxon>
        <taxon>Streptomycetaceae</taxon>
        <taxon>Streptomyces</taxon>
    </lineage>
</organism>
<keyword evidence="5" id="KW-1185">Reference proteome</keyword>
<dbReference type="GO" id="GO:0016887">
    <property type="term" value="F:ATP hydrolysis activity"/>
    <property type="evidence" value="ECO:0007669"/>
    <property type="project" value="InterPro"/>
</dbReference>
<dbReference type="PROSITE" id="PS50893">
    <property type="entry name" value="ABC_TRANSPORTER_2"/>
    <property type="match status" value="1"/>
</dbReference>
<dbReference type="CDD" id="cd03230">
    <property type="entry name" value="ABC_DR_subfamily_A"/>
    <property type="match status" value="1"/>
</dbReference>
<dbReference type="EMBL" id="CP034587">
    <property type="protein sequence ID" value="AZQ75870.1"/>
    <property type="molecule type" value="Genomic_DNA"/>
</dbReference>
<evidence type="ECO:0000259" key="3">
    <source>
        <dbReference type="PROSITE" id="PS50893"/>
    </source>
</evidence>
<protein>
    <submittedName>
        <fullName evidence="4">ABC transporter ATP-binding protein</fullName>
    </submittedName>
</protein>
<dbReference type="InterPro" id="IPR003439">
    <property type="entry name" value="ABC_transporter-like_ATP-bd"/>
</dbReference>
<dbReference type="SUPFAM" id="SSF52540">
    <property type="entry name" value="P-loop containing nucleoside triphosphate hydrolases"/>
    <property type="match status" value="1"/>
</dbReference>
<sequence>MRREMSRQERLRLSGVHKSYGRTPVLRGVSLSVPAGSLVGVVGENGAGKSTLLRIAVGQLAPDRGRAERAGTLGYCPQRVRLDEALTVGQHLRLFQAAYRLPDLGRANELLETFRFADCRQRRTRELSGGTRQKLNLTLALMHTPDLLILDEPHQGFDWDAYERFWAVMEKLRNSGCAIVVVSHLLHDQDRFDTLHHLRAGSLHPERRAA</sequence>
<evidence type="ECO:0000313" key="5">
    <source>
        <dbReference type="Proteomes" id="UP000267900"/>
    </source>
</evidence>
<gene>
    <name evidence="4" type="ORF">EKH77_29270</name>
</gene>
<accession>A0A3Q9G2I1</accession>
<dbReference type="Proteomes" id="UP000267900">
    <property type="component" value="Chromosome"/>
</dbReference>
<dbReference type="InterPro" id="IPR027417">
    <property type="entry name" value="P-loop_NTPase"/>
</dbReference>
<proteinExistence type="predicted"/>
<keyword evidence="1" id="KW-0547">Nucleotide-binding</keyword>
<dbReference type="SMART" id="SM00382">
    <property type="entry name" value="AAA"/>
    <property type="match status" value="1"/>
</dbReference>
<keyword evidence="2 4" id="KW-0067">ATP-binding</keyword>
<dbReference type="AlphaFoldDB" id="A0A3Q9G2I1"/>
<dbReference type="OrthoDB" id="9804819at2"/>
<feature type="domain" description="ABC transporter" evidence="3">
    <location>
        <begin position="11"/>
        <end position="210"/>
    </location>
</feature>
<evidence type="ECO:0000313" key="4">
    <source>
        <dbReference type="EMBL" id="AZQ75870.1"/>
    </source>
</evidence>
<evidence type="ECO:0000256" key="1">
    <source>
        <dbReference type="ARBA" id="ARBA00022741"/>
    </source>
</evidence>
<dbReference type="GO" id="GO:0005524">
    <property type="term" value="F:ATP binding"/>
    <property type="evidence" value="ECO:0007669"/>
    <property type="project" value="UniProtKB-KW"/>
</dbReference>